<feature type="domain" description="Endonuclease/exonuclease/phosphatase" evidence="2">
    <location>
        <begin position="90"/>
        <end position="179"/>
    </location>
</feature>
<dbReference type="GO" id="GO:0003824">
    <property type="term" value="F:catalytic activity"/>
    <property type="evidence" value="ECO:0007669"/>
    <property type="project" value="InterPro"/>
</dbReference>
<comment type="caution">
    <text evidence="3">The sequence shown here is derived from an EMBL/GenBank/DDBJ whole genome shotgun (WGS) entry which is preliminary data.</text>
</comment>
<accession>A0A8S4QP38</accession>
<dbReference type="Pfam" id="PF03372">
    <property type="entry name" value="Exo_endo_phos"/>
    <property type="match status" value="1"/>
</dbReference>
<evidence type="ECO:0000259" key="1">
    <source>
        <dbReference type="Pfam" id="PF03372"/>
    </source>
</evidence>
<dbReference type="PANTHER" id="PTHR33776:SF3">
    <property type="entry name" value="PHD-TYPE DOMAIN-CONTAINING PROTEIN"/>
    <property type="match status" value="1"/>
</dbReference>
<reference evidence="3" key="1">
    <citation type="submission" date="2022-03" db="EMBL/GenBank/DDBJ databases">
        <authorList>
            <person name="Lindestad O."/>
        </authorList>
    </citation>
    <scope>NUCLEOTIDE SEQUENCE</scope>
</reference>
<dbReference type="SUPFAM" id="SSF56219">
    <property type="entry name" value="DNase I-like"/>
    <property type="match status" value="1"/>
</dbReference>
<dbReference type="PANTHER" id="PTHR33776">
    <property type="entry name" value="ENDO/EXONUCLEASE/PHOSPHATASE DOMAIN-CONTAINING PROTEIN"/>
    <property type="match status" value="1"/>
</dbReference>
<feature type="domain" description="Endonuclease/exonuclease/phosphatase" evidence="1">
    <location>
        <begin position="3"/>
        <end position="83"/>
    </location>
</feature>
<evidence type="ECO:0000313" key="4">
    <source>
        <dbReference type="Proteomes" id="UP000838756"/>
    </source>
</evidence>
<evidence type="ECO:0000259" key="2">
    <source>
        <dbReference type="Pfam" id="PF14529"/>
    </source>
</evidence>
<evidence type="ECO:0000313" key="3">
    <source>
        <dbReference type="EMBL" id="CAH2216304.1"/>
    </source>
</evidence>
<keyword evidence="4" id="KW-1185">Reference proteome</keyword>
<dbReference type="EMBL" id="CAKXAJ010014915">
    <property type="protein sequence ID" value="CAH2216304.1"/>
    <property type="molecule type" value="Genomic_DNA"/>
</dbReference>
<dbReference type="OrthoDB" id="416454at2759"/>
<gene>
    <name evidence="3" type="primary">jg21816</name>
    <name evidence="3" type="ORF">PAEG_LOCUS4355</name>
</gene>
<dbReference type="Pfam" id="PF14529">
    <property type="entry name" value="Exo_endo_phos_2"/>
    <property type="match status" value="1"/>
</dbReference>
<dbReference type="Gene3D" id="3.60.10.10">
    <property type="entry name" value="Endonuclease/exonuclease/phosphatase"/>
    <property type="match status" value="1"/>
</dbReference>
<dbReference type="AlphaFoldDB" id="A0A8S4QP38"/>
<sequence length="182" mass="21067">MELLQSIRLYSPDILALNETWLRSGEDSNAYNIPGYWFKHMPRASCRRGGGVGFYIRKGLKFRVIQQPQTELEQMWLEVTLKGMHLAVGTAYRPEHQFVNKSIEELSETLSALSAYSFQCLLTDFNINLLEKDSKNSKDFLEFLNQQNYTQIVQEPTRVTETTSTLLDLIITDTPTRCRHVK</sequence>
<name>A0A8S4QP38_9NEOP</name>
<dbReference type="InterPro" id="IPR036691">
    <property type="entry name" value="Endo/exonu/phosph_ase_sf"/>
</dbReference>
<feature type="non-terminal residue" evidence="3">
    <location>
        <position position="182"/>
    </location>
</feature>
<protein>
    <submittedName>
        <fullName evidence="3">Jg21816 protein</fullName>
    </submittedName>
</protein>
<dbReference type="InterPro" id="IPR005135">
    <property type="entry name" value="Endo/exonuclease/phosphatase"/>
</dbReference>
<dbReference type="Proteomes" id="UP000838756">
    <property type="component" value="Unassembled WGS sequence"/>
</dbReference>
<proteinExistence type="predicted"/>
<organism evidence="3 4">
    <name type="scientific">Pararge aegeria aegeria</name>
    <dbReference type="NCBI Taxonomy" id="348720"/>
    <lineage>
        <taxon>Eukaryota</taxon>
        <taxon>Metazoa</taxon>
        <taxon>Ecdysozoa</taxon>
        <taxon>Arthropoda</taxon>
        <taxon>Hexapoda</taxon>
        <taxon>Insecta</taxon>
        <taxon>Pterygota</taxon>
        <taxon>Neoptera</taxon>
        <taxon>Endopterygota</taxon>
        <taxon>Lepidoptera</taxon>
        <taxon>Glossata</taxon>
        <taxon>Ditrysia</taxon>
        <taxon>Papilionoidea</taxon>
        <taxon>Nymphalidae</taxon>
        <taxon>Satyrinae</taxon>
        <taxon>Satyrini</taxon>
        <taxon>Parargina</taxon>
        <taxon>Pararge</taxon>
    </lineage>
</organism>